<keyword evidence="1" id="KW-0812">Transmembrane</keyword>
<dbReference type="AlphaFoldDB" id="A0A1M4YSC3"/>
<keyword evidence="1" id="KW-1133">Transmembrane helix</keyword>
<evidence type="ECO:0000313" key="3">
    <source>
        <dbReference type="Proteomes" id="UP000184295"/>
    </source>
</evidence>
<evidence type="ECO:0000256" key="1">
    <source>
        <dbReference type="SAM" id="Phobius"/>
    </source>
</evidence>
<dbReference type="Proteomes" id="UP000184295">
    <property type="component" value="Unassembled WGS sequence"/>
</dbReference>
<gene>
    <name evidence="2" type="ORF">SAMN02745225_02400</name>
</gene>
<keyword evidence="1" id="KW-0472">Membrane</keyword>
<dbReference type="EMBL" id="FQUL01000095">
    <property type="protein sequence ID" value="SHF08631.1"/>
    <property type="molecule type" value="Genomic_DNA"/>
</dbReference>
<reference evidence="3" key="1">
    <citation type="submission" date="2016-11" db="EMBL/GenBank/DDBJ databases">
        <authorList>
            <person name="Varghese N."/>
            <person name="Submissions S."/>
        </authorList>
    </citation>
    <scope>NUCLEOTIDE SEQUENCE [LARGE SCALE GENOMIC DNA]</scope>
    <source>
        <strain evidence="3">DSM 19514</strain>
    </source>
</reference>
<sequence length="68" mass="7975">MISPIVTISFMLVVFVLARARLNRTYQTTTDVDKRAKAYHDRRIYDLVIVLCIFDLVMFLGLSMIHRL</sequence>
<name>A0A1M4YSC3_9ACTN</name>
<organism evidence="2 3">
    <name type="scientific">Ferrithrix thermotolerans DSM 19514</name>
    <dbReference type="NCBI Taxonomy" id="1121881"/>
    <lineage>
        <taxon>Bacteria</taxon>
        <taxon>Bacillati</taxon>
        <taxon>Actinomycetota</taxon>
        <taxon>Acidimicrobiia</taxon>
        <taxon>Acidimicrobiales</taxon>
        <taxon>Acidimicrobiaceae</taxon>
        <taxon>Ferrithrix</taxon>
    </lineage>
</organism>
<evidence type="ECO:0000313" key="2">
    <source>
        <dbReference type="EMBL" id="SHF08631.1"/>
    </source>
</evidence>
<feature type="transmembrane region" description="Helical" evidence="1">
    <location>
        <begin position="44"/>
        <end position="65"/>
    </location>
</feature>
<accession>A0A1M4YSC3</accession>
<protein>
    <submittedName>
        <fullName evidence="2">Uncharacterized protein</fullName>
    </submittedName>
</protein>
<keyword evidence="3" id="KW-1185">Reference proteome</keyword>
<proteinExistence type="predicted"/>